<dbReference type="EMBL" id="JXXN02004341">
    <property type="protein sequence ID" value="THD20668.1"/>
    <property type="molecule type" value="Genomic_DNA"/>
</dbReference>
<feature type="region of interest" description="Disordered" evidence="1">
    <location>
        <begin position="820"/>
        <end position="869"/>
    </location>
</feature>
<feature type="region of interest" description="Disordered" evidence="1">
    <location>
        <begin position="116"/>
        <end position="191"/>
    </location>
</feature>
<feature type="compositionally biased region" description="Polar residues" evidence="1">
    <location>
        <begin position="1044"/>
        <end position="1055"/>
    </location>
</feature>
<feature type="compositionally biased region" description="Low complexity" evidence="1">
    <location>
        <begin position="159"/>
        <end position="171"/>
    </location>
</feature>
<evidence type="ECO:0000313" key="3">
    <source>
        <dbReference type="EMBL" id="THD20668.1"/>
    </source>
</evidence>
<feature type="region of interest" description="Disordered" evidence="1">
    <location>
        <begin position="679"/>
        <end position="698"/>
    </location>
</feature>
<feature type="compositionally biased region" description="Polar residues" evidence="1">
    <location>
        <begin position="1104"/>
        <end position="1114"/>
    </location>
</feature>
<feature type="region of interest" description="Disordered" evidence="1">
    <location>
        <begin position="521"/>
        <end position="621"/>
    </location>
</feature>
<sequence length="1148" mass="122506">MPLSGYIVVIKSDGGEGPICEWCSRRCEIGSISLPTVAPVHCSLELLDNGLVKATSHSSGRFLLLVDGVELTGSRILPNGCLITVGDRHLKFFYPSLRKSVHFNQNLVDSLVDVPTSSGDCRQESEAKKVQQTNSPQITLTQDSLPRVHPSRKMTPKATTFTSRVTSRSRSATPKTPLGTRERYGPVPPRPIPTPPTIQVLRHTPNASSPSRPLSHSAMAVHETIGSPLREARQINLPAIQQTSAAESPLPKVVLRGIPATITPTRLERSKSPGDALRKPILPVSPTGVPKSPLVTHALRSTPSRAHFSQGLKNVSESTVSVLSSKSPTKTKLVSSRTQGAELFNDLSHSAISGSVAEILPKSDAILTPKGLIMEYVEIPEGGSKHVTPRPSDANELHSNVSTAITETVYPQSAYVKRTGNKRHMNNRASMITEDILRAASKRTKGVSFGPALSPEQFDRAMPPSTPVKKGAVPPNFSTPKTSVLDSQTLTPADDSKISAGISRLASPSYVTMTPGRISGVISIPPTPDDNLLDSYDDRRGDPMNGNTIRSGKRHSAPIPRASRSGYKKPRNVRHSMGTKSTTAHGTPRAPPSTPVSVTRTSRTPGTHRTSVNKSPKPVDASAKRANLGLSPLNQTSTPCSASVVVHLLKKTPKSAEHNRASGTADMLAADEVASGVFENTGRSRSTPGSVRSRSSTVGRSIVNTPNSVRRVASKTPRMTGVRRLLKTPKSTPKSVKSPRVSGLADMFMVDGMKSDVIETTGHSRSTPGSVHSRSSVGRSVVKRRGRTARVAGKVGVSSLNTSKSRKSVARPLRSVRLKLHGKTESEDVSARNVGGSTGVLSGKPLEESESLLEADVSKSKSGRTRSDVRANVSKSVGYKKAGSPRKDTLKAFVKVGDKQSSAVPIKVDGCRDAESSVPVLLSSRRKGDHLSEKKSGTPRLQMRSRRGKAATSDKLQISPAKSSQGVALQPLSVDVATGITSAAERRTRRKLVSTETPSKTGVSHSPILASKISRKPVKGTARGPTKPKVVATKAGSRRKKQSSEVLTLTPTSVAVTPKEVSRESSPPSIRRTRSRAVVKSNAVTTSARGANSRTKDAPGRSASKVSTQTTVQLKTDGGRKLRSRRPAHDPVATPKTITSPRRTRKRV</sequence>
<organism evidence="3 4">
    <name type="scientific">Fasciola hepatica</name>
    <name type="common">Liver fluke</name>
    <dbReference type="NCBI Taxonomy" id="6192"/>
    <lineage>
        <taxon>Eukaryota</taxon>
        <taxon>Metazoa</taxon>
        <taxon>Spiralia</taxon>
        <taxon>Lophotrochozoa</taxon>
        <taxon>Platyhelminthes</taxon>
        <taxon>Trematoda</taxon>
        <taxon>Digenea</taxon>
        <taxon>Plagiorchiida</taxon>
        <taxon>Echinostomata</taxon>
        <taxon>Echinostomatoidea</taxon>
        <taxon>Fasciolidae</taxon>
        <taxon>Fasciola</taxon>
    </lineage>
</organism>
<name>A0A4E0RG46_FASHE</name>
<dbReference type="Pfam" id="PF15276">
    <property type="entry name" value="PP1_bind"/>
    <property type="match status" value="1"/>
</dbReference>
<feature type="compositionally biased region" description="Basic and acidic residues" evidence="1">
    <location>
        <begin position="266"/>
        <end position="278"/>
    </location>
</feature>
<evidence type="ECO:0000313" key="4">
    <source>
        <dbReference type="Proteomes" id="UP000230066"/>
    </source>
</evidence>
<feature type="compositionally biased region" description="Polar residues" evidence="1">
    <location>
        <begin position="476"/>
        <end position="491"/>
    </location>
</feature>
<reference evidence="3" key="1">
    <citation type="submission" date="2019-03" db="EMBL/GenBank/DDBJ databases">
        <title>Improved annotation for the trematode Fasciola hepatica.</title>
        <authorList>
            <person name="Choi Y.-J."/>
            <person name="Martin J."/>
            <person name="Mitreva M."/>
        </authorList>
    </citation>
    <scope>NUCLEOTIDE SEQUENCE [LARGE SCALE GENOMIC DNA]</scope>
</reference>
<feature type="region of interest" description="Disordered" evidence="1">
    <location>
        <begin position="466"/>
        <end position="492"/>
    </location>
</feature>
<feature type="region of interest" description="Disordered" evidence="1">
    <location>
        <begin position="761"/>
        <end position="788"/>
    </location>
</feature>
<feature type="compositionally biased region" description="Polar residues" evidence="1">
    <location>
        <begin position="1082"/>
        <end position="1093"/>
    </location>
</feature>
<feature type="compositionally biased region" description="Polar residues" evidence="1">
    <location>
        <begin position="994"/>
        <end position="1004"/>
    </location>
</feature>
<proteinExistence type="predicted"/>
<keyword evidence="4" id="KW-1185">Reference proteome</keyword>
<feature type="compositionally biased region" description="Low complexity" evidence="1">
    <location>
        <begin position="769"/>
        <end position="780"/>
    </location>
</feature>
<dbReference type="InterPro" id="IPR029334">
    <property type="entry name" value="PP1-bd"/>
</dbReference>
<feature type="domain" description="PP1-binding" evidence="2">
    <location>
        <begin position="445"/>
        <end position="482"/>
    </location>
</feature>
<feature type="compositionally biased region" description="Polar residues" evidence="1">
    <location>
        <begin position="130"/>
        <end position="144"/>
    </location>
</feature>
<accession>A0A4E0RG46</accession>
<dbReference type="SUPFAM" id="SSF49879">
    <property type="entry name" value="SMAD/FHA domain"/>
    <property type="match status" value="1"/>
</dbReference>
<feature type="region of interest" description="Disordered" evidence="1">
    <location>
        <begin position="915"/>
        <end position="967"/>
    </location>
</feature>
<dbReference type="Proteomes" id="UP000230066">
    <property type="component" value="Unassembled WGS sequence"/>
</dbReference>
<feature type="region of interest" description="Disordered" evidence="1">
    <location>
        <begin position="984"/>
        <end position="1148"/>
    </location>
</feature>
<evidence type="ECO:0000259" key="2">
    <source>
        <dbReference type="Pfam" id="PF15276"/>
    </source>
</evidence>
<dbReference type="InterPro" id="IPR008984">
    <property type="entry name" value="SMAD_FHA_dom_sf"/>
</dbReference>
<protein>
    <recommendedName>
        <fullName evidence="2">PP1-binding domain-containing protein</fullName>
    </recommendedName>
</protein>
<gene>
    <name evidence="3" type="ORF">D915_008467</name>
</gene>
<feature type="region of interest" description="Disordered" evidence="1">
    <location>
        <begin position="266"/>
        <end position="293"/>
    </location>
</feature>
<feature type="compositionally biased region" description="Low complexity" evidence="1">
    <location>
        <begin position="595"/>
        <end position="605"/>
    </location>
</feature>
<evidence type="ECO:0000256" key="1">
    <source>
        <dbReference type="SAM" id="MobiDB-lite"/>
    </source>
</evidence>
<feature type="compositionally biased region" description="Low complexity" evidence="1">
    <location>
        <begin position="681"/>
        <end position="698"/>
    </location>
</feature>
<dbReference type="AlphaFoldDB" id="A0A4E0RG46"/>
<feature type="compositionally biased region" description="Polar residues" evidence="1">
    <location>
        <begin position="954"/>
        <end position="967"/>
    </location>
</feature>
<comment type="caution">
    <text evidence="3">The sequence shown here is derived from an EMBL/GenBank/DDBJ whole genome shotgun (WGS) entry which is preliminary data.</text>
</comment>